<dbReference type="InterPro" id="IPR050595">
    <property type="entry name" value="Bact_response_regulator"/>
</dbReference>
<dbReference type="GO" id="GO:0000160">
    <property type="term" value="P:phosphorelay signal transduction system"/>
    <property type="evidence" value="ECO:0007669"/>
    <property type="project" value="InterPro"/>
</dbReference>
<proteinExistence type="predicted"/>
<feature type="domain" description="Response regulatory" evidence="3">
    <location>
        <begin position="4"/>
        <end position="116"/>
    </location>
</feature>
<dbReference type="AlphaFoldDB" id="A0A2C8FBN6"/>
<dbReference type="PANTHER" id="PTHR44591">
    <property type="entry name" value="STRESS RESPONSE REGULATOR PROTEIN 1"/>
    <property type="match status" value="1"/>
</dbReference>
<keyword evidence="5" id="KW-1185">Reference proteome</keyword>
<evidence type="ECO:0000313" key="5">
    <source>
        <dbReference type="Proteomes" id="UP000219215"/>
    </source>
</evidence>
<protein>
    <submittedName>
        <fullName evidence="4">Response regulator receiver protein</fullName>
    </submittedName>
</protein>
<keyword evidence="1 2" id="KW-0597">Phosphoprotein</keyword>
<dbReference type="PANTHER" id="PTHR44591:SF3">
    <property type="entry name" value="RESPONSE REGULATORY DOMAIN-CONTAINING PROTEIN"/>
    <property type="match status" value="1"/>
</dbReference>
<dbReference type="Proteomes" id="UP000219215">
    <property type="component" value="Chromosome DPRO"/>
</dbReference>
<accession>A0A2C8FBN6</accession>
<dbReference type="SUPFAM" id="SSF52172">
    <property type="entry name" value="CheY-like"/>
    <property type="match status" value="1"/>
</dbReference>
<gene>
    <name evidence="4" type="ORF">DPRO_3044</name>
</gene>
<evidence type="ECO:0000313" key="4">
    <source>
        <dbReference type="EMBL" id="SOB59954.1"/>
    </source>
</evidence>
<dbReference type="InterPro" id="IPR001789">
    <property type="entry name" value="Sig_transdc_resp-reg_receiver"/>
</dbReference>
<evidence type="ECO:0000259" key="3">
    <source>
        <dbReference type="PROSITE" id="PS50110"/>
    </source>
</evidence>
<dbReference type="Pfam" id="PF00072">
    <property type="entry name" value="Response_reg"/>
    <property type="match status" value="1"/>
</dbReference>
<dbReference type="OrthoDB" id="5295285at2"/>
<dbReference type="EMBL" id="LT907975">
    <property type="protein sequence ID" value="SOB59954.1"/>
    <property type="molecule type" value="Genomic_DNA"/>
</dbReference>
<organism evidence="4 5">
    <name type="scientific">Pseudodesulfovibrio profundus</name>
    <dbReference type="NCBI Taxonomy" id="57320"/>
    <lineage>
        <taxon>Bacteria</taxon>
        <taxon>Pseudomonadati</taxon>
        <taxon>Thermodesulfobacteriota</taxon>
        <taxon>Desulfovibrionia</taxon>
        <taxon>Desulfovibrionales</taxon>
        <taxon>Desulfovibrionaceae</taxon>
    </lineage>
</organism>
<dbReference type="InterPro" id="IPR054815">
    <property type="entry name" value="DVU0259-like"/>
</dbReference>
<feature type="modified residue" description="4-aspartylphosphate" evidence="2">
    <location>
        <position position="53"/>
    </location>
</feature>
<sequence length="118" mass="13361">MSHKILIIDDDPYIVKYLEDILQDDGFSTCTASNVEEAIGLLKKENPDLVTLDLEMPNEWGPRFYRKMVQDPEYKDVPVIVVSGLSGIHLAIKNAVASFKKPFNPQELLEAIRKTLES</sequence>
<dbReference type="PROSITE" id="PS50110">
    <property type="entry name" value="RESPONSE_REGULATORY"/>
    <property type="match status" value="1"/>
</dbReference>
<dbReference type="InterPro" id="IPR011006">
    <property type="entry name" value="CheY-like_superfamily"/>
</dbReference>
<dbReference type="Gene3D" id="3.40.50.2300">
    <property type="match status" value="1"/>
</dbReference>
<dbReference type="KEGG" id="pprf:DPRO_3044"/>
<name>A0A2C8FBN6_9BACT</name>
<dbReference type="NCBIfam" id="NF045717">
    <property type="entry name" value="DVU0259_DivK"/>
    <property type="match status" value="1"/>
</dbReference>
<evidence type="ECO:0000256" key="1">
    <source>
        <dbReference type="ARBA" id="ARBA00022553"/>
    </source>
</evidence>
<reference evidence="5" key="1">
    <citation type="submission" date="2017-09" db="EMBL/GenBank/DDBJ databases">
        <authorList>
            <person name="Regsiter A."/>
            <person name="William W."/>
        </authorList>
    </citation>
    <scope>NUCLEOTIDE SEQUENCE [LARGE SCALE GENOMIC DNA]</scope>
    <source>
        <strain evidence="5">500-1</strain>
    </source>
</reference>
<dbReference type="SMART" id="SM00448">
    <property type="entry name" value="REC"/>
    <property type="match status" value="1"/>
</dbReference>
<dbReference type="RefSeq" id="WP_097012748.1">
    <property type="nucleotide sequence ID" value="NZ_LT907975.1"/>
</dbReference>
<evidence type="ECO:0000256" key="2">
    <source>
        <dbReference type="PROSITE-ProRule" id="PRU00169"/>
    </source>
</evidence>